<evidence type="ECO:0000313" key="3">
    <source>
        <dbReference type="Proteomes" id="UP000075476"/>
    </source>
</evidence>
<reference evidence="2 3" key="1">
    <citation type="submission" date="2015-12" db="EMBL/GenBank/DDBJ databases">
        <title>Bacillus cereus Group isolate.</title>
        <authorList>
            <person name="Kovac J."/>
        </authorList>
    </citation>
    <scope>NUCLEOTIDE SEQUENCE [LARGE SCALE GENOMIC DNA]</scope>
    <source>
        <strain evidence="2 3">FSL K6-0073</strain>
    </source>
</reference>
<feature type="transmembrane region" description="Helical" evidence="1">
    <location>
        <begin position="7"/>
        <end position="24"/>
    </location>
</feature>
<evidence type="ECO:0000256" key="1">
    <source>
        <dbReference type="SAM" id="Phobius"/>
    </source>
</evidence>
<keyword evidence="1" id="KW-1133">Transmembrane helix</keyword>
<accession>A0A9X0SPF6</accession>
<dbReference type="RefSeq" id="WP_061662522.1">
    <property type="nucleotide sequence ID" value="NZ_LOMO01000001.1"/>
</dbReference>
<evidence type="ECO:0000313" key="2">
    <source>
        <dbReference type="EMBL" id="KXY51184.1"/>
    </source>
</evidence>
<dbReference type="Proteomes" id="UP000075476">
    <property type="component" value="Unassembled WGS sequence"/>
</dbReference>
<keyword evidence="1" id="KW-0812">Transmembrane</keyword>
<organism evidence="2 3">
    <name type="scientific">Bacillus cereus</name>
    <dbReference type="NCBI Taxonomy" id="1396"/>
    <lineage>
        <taxon>Bacteria</taxon>
        <taxon>Bacillati</taxon>
        <taxon>Bacillota</taxon>
        <taxon>Bacilli</taxon>
        <taxon>Bacillales</taxon>
        <taxon>Bacillaceae</taxon>
        <taxon>Bacillus</taxon>
        <taxon>Bacillus cereus group</taxon>
    </lineage>
</organism>
<proteinExistence type="predicted"/>
<dbReference type="EMBL" id="LOMO01000001">
    <property type="protein sequence ID" value="KXY51184.1"/>
    <property type="molecule type" value="Genomic_DNA"/>
</dbReference>
<protein>
    <submittedName>
        <fullName evidence="2">Uncharacterized protein</fullName>
    </submittedName>
</protein>
<sequence length="125" mass="14350">MNDFTYFICFLTAIIGIGGVIKRFNKGIAIFIWMLAGAYTILGPICIQIIRPVMEDSMLHAQIEKNLAKDVTIEKQTDDTSMIAKSKTDTYIVKHNDKKEIEEIKNITENEQKKRDKIKEILKTL</sequence>
<keyword evidence="1" id="KW-0472">Membrane</keyword>
<gene>
    <name evidence="2" type="ORF">AT268_32330</name>
</gene>
<feature type="transmembrane region" description="Helical" evidence="1">
    <location>
        <begin position="30"/>
        <end position="50"/>
    </location>
</feature>
<name>A0A9X0SPF6_BACCE</name>
<dbReference type="AlphaFoldDB" id="A0A9X0SPF6"/>
<comment type="caution">
    <text evidence="2">The sequence shown here is derived from an EMBL/GenBank/DDBJ whole genome shotgun (WGS) entry which is preliminary data.</text>
</comment>